<protein>
    <submittedName>
        <fullName evidence="2">Methyltransferase-like protein 7B</fullName>
    </submittedName>
</protein>
<dbReference type="AlphaFoldDB" id="A0A5Q4BSS4"/>
<dbReference type="Pfam" id="PF13489">
    <property type="entry name" value="Methyltransf_23"/>
    <property type="match status" value="1"/>
</dbReference>
<dbReference type="Gene3D" id="3.40.50.150">
    <property type="entry name" value="Vaccinia Virus protein VP39"/>
    <property type="match status" value="1"/>
</dbReference>
<evidence type="ECO:0000256" key="1">
    <source>
        <dbReference type="SAM" id="MobiDB-lite"/>
    </source>
</evidence>
<evidence type="ECO:0000313" key="3">
    <source>
        <dbReference type="Proteomes" id="UP000326340"/>
    </source>
</evidence>
<comment type="caution">
    <text evidence="2">The sequence shown here is derived from an EMBL/GenBank/DDBJ whole genome shotgun (WGS) entry which is preliminary data.</text>
</comment>
<proteinExistence type="predicted"/>
<keyword evidence="2" id="KW-0489">Methyltransferase</keyword>
<feature type="compositionally biased region" description="Low complexity" evidence="1">
    <location>
        <begin position="131"/>
        <end position="142"/>
    </location>
</feature>
<organism evidence="2 3">
    <name type="scientific">Colletotrichum shisoi</name>
    <dbReference type="NCBI Taxonomy" id="2078593"/>
    <lineage>
        <taxon>Eukaryota</taxon>
        <taxon>Fungi</taxon>
        <taxon>Dikarya</taxon>
        <taxon>Ascomycota</taxon>
        <taxon>Pezizomycotina</taxon>
        <taxon>Sordariomycetes</taxon>
        <taxon>Hypocreomycetidae</taxon>
        <taxon>Glomerellales</taxon>
        <taxon>Glomerellaceae</taxon>
        <taxon>Colletotrichum</taxon>
        <taxon>Colletotrichum destructivum species complex</taxon>
    </lineage>
</organism>
<dbReference type="PANTHER" id="PTHR45036">
    <property type="entry name" value="METHYLTRANSFERASE LIKE 7B"/>
    <property type="match status" value="1"/>
</dbReference>
<keyword evidence="3" id="KW-1185">Reference proteome</keyword>
<dbReference type="InterPro" id="IPR029063">
    <property type="entry name" value="SAM-dependent_MTases_sf"/>
</dbReference>
<gene>
    <name evidence="2" type="primary">Mettl7b</name>
    <name evidence="2" type="ORF">CSHISOI_05960</name>
</gene>
<dbReference type="OrthoDB" id="540004at2759"/>
<keyword evidence="2" id="KW-0808">Transferase</keyword>
<dbReference type="GO" id="GO:0032259">
    <property type="term" value="P:methylation"/>
    <property type="evidence" value="ECO:0007669"/>
    <property type="project" value="UniProtKB-KW"/>
</dbReference>
<sequence length="314" mass="34481">MPTFTEISEVVGGLVGPWVFLSYSLYYLPGTVLRLLRSADFATLTSPSRLQDAWFSAFWGWAGPNIREGNSDRMVALLEGRVTRGDVVEDPVHPPVSGVVLEIGPGSGLWVDLFSNRGEKPDASRSGGGSSSSSSSSSSRNSGVRRRVAEGVTKVYGVEPNTEVHPALKKRVHDAGLEGAYEIVPTGIESLSDPTAAWGGKIEKGSVDCIVSILCLCSIPEPERNINELYYSYLKKGGRWYLFERVKATRSWPIRLYQRVVNLVWPRALNGCQLCPSTEKTLRSAGPWHDIDVLQPPSEPWFQVVPHILGILTK</sequence>
<dbReference type="Proteomes" id="UP000326340">
    <property type="component" value="Unassembled WGS sequence"/>
</dbReference>
<feature type="region of interest" description="Disordered" evidence="1">
    <location>
        <begin position="120"/>
        <end position="146"/>
    </location>
</feature>
<dbReference type="GO" id="GO:0008168">
    <property type="term" value="F:methyltransferase activity"/>
    <property type="evidence" value="ECO:0007669"/>
    <property type="project" value="UniProtKB-KW"/>
</dbReference>
<name>A0A5Q4BSS4_9PEZI</name>
<dbReference type="EMBL" id="PUHP01000507">
    <property type="protein sequence ID" value="TQN69537.1"/>
    <property type="molecule type" value="Genomic_DNA"/>
</dbReference>
<accession>A0A5Q4BSS4</accession>
<reference evidence="2 3" key="1">
    <citation type="journal article" date="2019" name="Sci. Rep.">
        <title>Colletotrichum shisoi sp. nov., an anthracnose pathogen of Perilla frutescens in Japan: molecular phylogenetic, morphological and genomic evidence.</title>
        <authorList>
            <person name="Gan P."/>
            <person name="Tsushima A."/>
            <person name="Hiroyama R."/>
            <person name="Narusaka M."/>
            <person name="Takano Y."/>
            <person name="Narusaka Y."/>
            <person name="Kawaradani M."/>
            <person name="Damm U."/>
            <person name="Shirasu K."/>
        </authorList>
    </citation>
    <scope>NUCLEOTIDE SEQUENCE [LARGE SCALE GENOMIC DNA]</scope>
    <source>
        <strain evidence="2 3">PG-2018a</strain>
    </source>
</reference>
<dbReference type="PANTHER" id="PTHR45036:SF1">
    <property type="entry name" value="METHYLTRANSFERASE LIKE 7A"/>
    <property type="match status" value="1"/>
</dbReference>
<dbReference type="SUPFAM" id="SSF53335">
    <property type="entry name" value="S-adenosyl-L-methionine-dependent methyltransferases"/>
    <property type="match status" value="1"/>
</dbReference>
<dbReference type="InterPro" id="IPR052356">
    <property type="entry name" value="Thiol_S-MT"/>
</dbReference>
<evidence type="ECO:0000313" key="2">
    <source>
        <dbReference type="EMBL" id="TQN69537.1"/>
    </source>
</evidence>